<keyword evidence="3" id="KW-1185">Reference proteome</keyword>
<evidence type="ECO:0008006" key="4">
    <source>
        <dbReference type="Google" id="ProtNLM"/>
    </source>
</evidence>
<dbReference type="EMBL" id="JABBYC010000041">
    <property type="protein sequence ID" value="MBL0888016.1"/>
    <property type="molecule type" value="Genomic_DNA"/>
</dbReference>
<sequence>MTARIRPFLGRAGAALIVTVLAAAAGAPPASADTDYNPGNWNGKRIYLSQACHDGNDGVPGGSCITNHGCRDYSENAQSYATALHAINGVRDNRMNLLERGYRVRRGTGTLNQNVNSSNNYGADLHIPIHSNARTEKCGDTTRSKHGTLMMYVSKAGRRCSDSFVRWFGPGSPGTNDVRAYRSNLGELNNTTAVACYLEMDFHTWRKGRNWLIGEQNYSWRVGRSIDEYLGYP</sequence>
<comment type="caution">
    <text evidence="2">The sequence shown here is derived from an EMBL/GenBank/DDBJ whole genome shotgun (WGS) entry which is preliminary data.</text>
</comment>
<dbReference type="Proteomes" id="UP000675409">
    <property type="component" value="Unassembled WGS sequence"/>
</dbReference>
<dbReference type="RefSeq" id="WP_201849685.1">
    <property type="nucleotide sequence ID" value="NZ_JABBYC010000041.1"/>
</dbReference>
<feature type="chain" id="PRO_5046070368" description="N-acetylmuramoyl-L-alanine amidase" evidence="1">
    <location>
        <begin position="33"/>
        <end position="233"/>
    </location>
</feature>
<dbReference type="PROSITE" id="PS51318">
    <property type="entry name" value="TAT"/>
    <property type="match status" value="1"/>
</dbReference>
<accession>A0ABS1LP35</accession>
<organism evidence="2 3">
    <name type="scientific">Myceligenerans indicum</name>
    <dbReference type="NCBI Taxonomy" id="2593663"/>
    <lineage>
        <taxon>Bacteria</taxon>
        <taxon>Bacillati</taxon>
        <taxon>Actinomycetota</taxon>
        <taxon>Actinomycetes</taxon>
        <taxon>Micrococcales</taxon>
        <taxon>Promicromonosporaceae</taxon>
        <taxon>Myceligenerans</taxon>
    </lineage>
</organism>
<dbReference type="Gene3D" id="3.40.630.40">
    <property type="entry name" value="Zn-dependent exopeptidases"/>
    <property type="match status" value="1"/>
</dbReference>
<evidence type="ECO:0000313" key="2">
    <source>
        <dbReference type="EMBL" id="MBL0888016.1"/>
    </source>
</evidence>
<dbReference type="InterPro" id="IPR006311">
    <property type="entry name" value="TAT_signal"/>
</dbReference>
<keyword evidence="1" id="KW-0732">Signal</keyword>
<name>A0ABS1LP35_9MICO</name>
<proteinExistence type="predicted"/>
<protein>
    <recommendedName>
        <fullName evidence="4">N-acetylmuramoyl-L-alanine amidase</fullName>
    </recommendedName>
</protein>
<reference evidence="2 3" key="1">
    <citation type="journal article" date="2021" name="Arch. Microbiol.">
        <title>Myceligenerans indicum sp. nov., an actinobacterium isolated from mangrove sediment of Sundarbans, India.</title>
        <authorList>
            <person name="Asha K."/>
            <person name="Bhadury P."/>
        </authorList>
    </citation>
    <scope>NUCLEOTIDE SEQUENCE [LARGE SCALE GENOMIC DNA]</scope>
    <source>
        <strain evidence="2 3">I2</strain>
    </source>
</reference>
<feature type="signal peptide" evidence="1">
    <location>
        <begin position="1"/>
        <end position="32"/>
    </location>
</feature>
<evidence type="ECO:0000313" key="3">
    <source>
        <dbReference type="Proteomes" id="UP000675409"/>
    </source>
</evidence>
<evidence type="ECO:0000256" key="1">
    <source>
        <dbReference type="SAM" id="SignalP"/>
    </source>
</evidence>
<gene>
    <name evidence="2" type="ORF">HGK34_17290</name>
</gene>
<dbReference type="SUPFAM" id="SSF53187">
    <property type="entry name" value="Zn-dependent exopeptidases"/>
    <property type="match status" value="1"/>
</dbReference>